<dbReference type="Proteomes" id="UP000316213">
    <property type="component" value="Unassembled WGS sequence"/>
</dbReference>
<dbReference type="InterPro" id="IPR011257">
    <property type="entry name" value="DNA_glycosylase"/>
</dbReference>
<dbReference type="AlphaFoldDB" id="A0A5C6A4D5"/>
<protein>
    <submittedName>
        <fullName evidence="2">DNA-3-methyladenine glycosylase 1</fullName>
        <ecNumber evidence="2">3.2.2.20</ecNumber>
    </submittedName>
</protein>
<keyword evidence="1" id="KW-0862">Zinc</keyword>
<dbReference type="OrthoDB" id="9807664at2"/>
<dbReference type="RefSeq" id="WP_146579191.1">
    <property type="nucleotide sequence ID" value="NZ_SJPM01000008.1"/>
</dbReference>
<reference evidence="2 3" key="1">
    <citation type="submission" date="2019-02" db="EMBL/GenBank/DDBJ databases">
        <title>Deep-cultivation of Planctomycetes and their phenomic and genomic characterization uncovers novel biology.</title>
        <authorList>
            <person name="Wiegand S."/>
            <person name="Jogler M."/>
            <person name="Boedeker C."/>
            <person name="Pinto D."/>
            <person name="Vollmers J."/>
            <person name="Rivas-Marin E."/>
            <person name="Kohn T."/>
            <person name="Peeters S.H."/>
            <person name="Heuer A."/>
            <person name="Rast P."/>
            <person name="Oberbeckmann S."/>
            <person name="Bunk B."/>
            <person name="Jeske O."/>
            <person name="Meyerdierks A."/>
            <person name="Storesund J.E."/>
            <person name="Kallscheuer N."/>
            <person name="Luecker S."/>
            <person name="Lage O.M."/>
            <person name="Pohl T."/>
            <person name="Merkel B.J."/>
            <person name="Hornburger P."/>
            <person name="Mueller R.-W."/>
            <person name="Bruemmer F."/>
            <person name="Labrenz M."/>
            <person name="Spormann A.M."/>
            <person name="Op Den Camp H."/>
            <person name="Overmann J."/>
            <person name="Amann R."/>
            <person name="Jetten M.S.M."/>
            <person name="Mascher T."/>
            <person name="Medema M.H."/>
            <person name="Devos D.P."/>
            <person name="Kaster A.-K."/>
            <person name="Ovreas L."/>
            <person name="Rohde M."/>
            <person name="Galperin M.Y."/>
            <person name="Jogler C."/>
        </authorList>
    </citation>
    <scope>NUCLEOTIDE SEQUENCE [LARGE SCALE GENOMIC DNA]</scope>
    <source>
        <strain evidence="2 3">Pla100</strain>
    </source>
</reference>
<comment type="caution">
    <text evidence="2">The sequence shown here is derived from an EMBL/GenBank/DDBJ whole genome shotgun (WGS) entry which is preliminary data.</text>
</comment>
<dbReference type="EC" id="3.2.2.20" evidence="2"/>
<feature type="binding site" evidence="1">
    <location>
        <position position="190"/>
    </location>
    <ligand>
        <name>Zn(2+)</name>
        <dbReference type="ChEBI" id="CHEBI:29105"/>
    </ligand>
</feature>
<dbReference type="GO" id="GO:0008725">
    <property type="term" value="F:DNA-3-methyladenine glycosylase activity"/>
    <property type="evidence" value="ECO:0007669"/>
    <property type="project" value="UniProtKB-EC"/>
</dbReference>
<dbReference type="InterPro" id="IPR052891">
    <property type="entry name" value="DNA-3mA_glycosylase"/>
</dbReference>
<dbReference type="SUPFAM" id="SSF48150">
    <property type="entry name" value="DNA-glycosylase"/>
    <property type="match status" value="1"/>
</dbReference>
<dbReference type="Pfam" id="PF03352">
    <property type="entry name" value="Adenine_glyco"/>
    <property type="match status" value="1"/>
</dbReference>
<proteinExistence type="predicted"/>
<evidence type="ECO:0000256" key="1">
    <source>
        <dbReference type="PIRSR" id="PIRSR605019-1"/>
    </source>
</evidence>
<dbReference type="Gene3D" id="1.10.340.30">
    <property type="entry name" value="Hypothetical protein, domain 2"/>
    <property type="match status" value="1"/>
</dbReference>
<dbReference type="GO" id="GO:0006284">
    <property type="term" value="P:base-excision repair"/>
    <property type="evidence" value="ECO:0007669"/>
    <property type="project" value="InterPro"/>
</dbReference>
<keyword evidence="1" id="KW-0479">Metal-binding</keyword>
<evidence type="ECO:0000313" key="2">
    <source>
        <dbReference type="EMBL" id="TWT94255.1"/>
    </source>
</evidence>
<feature type="binding site" evidence="1">
    <location>
        <position position="17"/>
    </location>
    <ligand>
        <name>Zn(2+)</name>
        <dbReference type="ChEBI" id="CHEBI:29105"/>
    </ligand>
</feature>
<dbReference type="InterPro" id="IPR005019">
    <property type="entry name" value="Adenine_glyco"/>
</dbReference>
<accession>A0A5C6A4D5</accession>
<dbReference type="GO" id="GO:0046872">
    <property type="term" value="F:metal ion binding"/>
    <property type="evidence" value="ECO:0007669"/>
    <property type="project" value="UniProtKB-KW"/>
</dbReference>
<gene>
    <name evidence="2" type="primary">tag</name>
    <name evidence="2" type="ORF">Pla100_38650</name>
</gene>
<dbReference type="PANTHER" id="PTHR30037">
    <property type="entry name" value="DNA-3-METHYLADENINE GLYCOSYLASE 1"/>
    <property type="match status" value="1"/>
</dbReference>
<dbReference type="PANTHER" id="PTHR30037:SF4">
    <property type="entry name" value="DNA-3-METHYLADENINE GLYCOSYLASE I"/>
    <property type="match status" value="1"/>
</dbReference>
<evidence type="ECO:0000313" key="3">
    <source>
        <dbReference type="Proteomes" id="UP000316213"/>
    </source>
</evidence>
<feature type="binding site" evidence="1">
    <location>
        <position position="30"/>
    </location>
    <ligand>
        <name>Zn(2+)</name>
        <dbReference type="ChEBI" id="CHEBI:29105"/>
    </ligand>
</feature>
<keyword evidence="3" id="KW-1185">Reference proteome</keyword>
<keyword evidence="2" id="KW-0378">Hydrolase</keyword>
<feature type="binding site" evidence="1">
    <location>
        <position position="186"/>
    </location>
    <ligand>
        <name>Zn(2+)</name>
        <dbReference type="ChEBI" id="CHEBI:29105"/>
    </ligand>
</feature>
<name>A0A5C6A4D5_9BACT</name>
<organism evidence="2 3">
    <name type="scientific">Neorhodopirellula pilleata</name>
    <dbReference type="NCBI Taxonomy" id="2714738"/>
    <lineage>
        <taxon>Bacteria</taxon>
        <taxon>Pseudomonadati</taxon>
        <taxon>Planctomycetota</taxon>
        <taxon>Planctomycetia</taxon>
        <taxon>Pirellulales</taxon>
        <taxon>Pirellulaceae</taxon>
        <taxon>Neorhodopirellula</taxon>
    </lineage>
</organism>
<dbReference type="EMBL" id="SJPM01000008">
    <property type="protein sequence ID" value="TWT94255.1"/>
    <property type="molecule type" value="Genomic_DNA"/>
</dbReference>
<keyword evidence="2" id="KW-0326">Glycosidase</keyword>
<sequence length="197" mass="22936">MLIDEDLITGDDGRKRCRWCVGDPLYQSYHDLEWGVPVSDDHRLFEKICLEGFQCGLSWLTILKRREGFRRAFADFRFDEIAQWDQRQVNRLVKDSGIIRHRGKIAATLHNASRAIEMRRDEGSLLNFFSRYLPDESPVPGRLADLPAITDESTRMSRELKKRGWKFVGPTTCYAFMQAMGMVNDHLADCDFRSTNR</sequence>